<feature type="region of interest" description="Disordered" evidence="1">
    <location>
        <begin position="283"/>
        <end position="409"/>
    </location>
</feature>
<feature type="compositionally biased region" description="Acidic residues" evidence="1">
    <location>
        <begin position="303"/>
        <end position="315"/>
    </location>
</feature>
<organism evidence="2">
    <name type="scientific">Kwoniella dejecticola CBS 10117</name>
    <dbReference type="NCBI Taxonomy" id="1296121"/>
    <lineage>
        <taxon>Eukaryota</taxon>
        <taxon>Fungi</taxon>
        <taxon>Dikarya</taxon>
        <taxon>Basidiomycota</taxon>
        <taxon>Agaricomycotina</taxon>
        <taxon>Tremellomycetes</taxon>
        <taxon>Tremellales</taxon>
        <taxon>Cryptococcaceae</taxon>
        <taxon>Kwoniella</taxon>
    </lineage>
</organism>
<evidence type="ECO:0000313" key="2">
    <source>
        <dbReference type="EMBL" id="OBR84109.1"/>
    </source>
</evidence>
<protein>
    <submittedName>
        <fullName evidence="2">Uncharacterized protein</fullName>
    </submittedName>
</protein>
<feature type="region of interest" description="Disordered" evidence="1">
    <location>
        <begin position="1"/>
        <end position="146"/>
    </location>
</feature>
<proteinExistence type="predicted"/>
<name>A0A1A6A253_9TREE</name>
<gene>
    <name evidence="2" type="ORF">I303_04966</name>
    <name evidence="3" type="ORF">I303_105591</name>
</gene>
<reference evidence="3" key="3">
    <citation type="submission" date="2024-02" db="EMBL/GenBank/DDBJ databases">
        <title>Comparative genomics of Cryptococcus and Kwoniella reveals pathogenesis evolution and contrasting modes of karyotype evolution via chromosome fusion or intercentromeric recombination.</title>
        <authorList>
            <person name="Coelho M.A."/>
            <person name="David-Palma M."/>
            <person name="Shea T."/>
            <person name="Bowers K."/>
            <person name="McGinley-Smith S."/>
            <person name="Mohammad A.W."/>
            <person name="Gnirke A."/>
            <person name="Yurkov A.M."/>
            <person name="Nowrousian M."/>
            <person name="Sun S."/>
            <person name="Cuomo C.A."/>
            <person name="Heitman J."/>
        </authorList>
    </citation>
    <scope>NUCLEOTIDE SEQUENCE</scope>
    <source>
        <strain evidence="3">CBS 10117</strain>
    </source>
</reference>
<feature type="compositionally biased region" description="Acidic residues" evidence="1">
    <location>
        <begin position="334"/>
        <end position="344"/>
    </location>
</feature>
<dbReference type="EMBL" id="KI894032">
    <property type="protein sequence ID" value="OBR84109.1"/>
    <property type="molecule type" value="Genomic_DNA"/>
</dbReference>
<evidence type="ECO:0000256" key="1">
    <source>
        <dbReference type="SAM" id="MobiDB-lite"/>
    </source>
</evidence>
<feature type="compositionally biased region" description="Polar residues" evidence="1">
    <location>
        <begin position="210"/>
        <end position="223"/>
    </location>
</feature>
<reference evidence="2" key="1">
    <citation type="submission" date="2013-07" db="EMBL/GenBank/DDBJ databases">
        <title>The Genome Sequence of Cryptococcus dejecticola CBS10117.</title>
        <authorList>
            <consortium name="The Broad Institute Genome Sequencing Platform"/>
            <person name="Cuomo C."/>
            <person name="Litvintseva A."/>
            <person name="Chen Y."/>
            <person name="Heitman J."/>
            <person name="Sun S."/>
            <person name="Springer D."/>
            <person name="Dromer F."/>
            <person name="Young S.K."/>
            <person name="Zeng Q."/>
            <person name="Gargeya S."/>
            <person name="Fitzgerald M."/>
            <person name="Abouelleil A."/>
            <person name="Alvarado L."/>
            <person name="Berlin A.M."/>
            <person name="Chapman S.B."/>
            <person name="Dewar J."/>
            <person name="Goldberg J."/>
            <person name="Griggs A."/>
            <person name="Gujja S."/>
            <person name="Hansen M."/>
            <person name="Howarth C."/>
            <person name="Imamovic A."/>
            <person name="Larimer J."/>
            <person name="McCowan C."/>
            <person name="Murphy C."/>
            <person name="Pearson M."/>
            <person name="Priest M."/>
            <person name="Roberts A."/>
            <person name="Saif S."/>
            <person name="Shea T."/>
            <person name="Sykes S."/>
            <person name="Wortman J."/>
            <person name="Nusbaum C."/>
            <person name="Birren B."/>
        </authorList>
    </citation>
    <scope>NUCLEOTIDE SEQUENCE [LARGE SCALE GENOMIC DNA]</scope>
    <source>
        <strain evidence="2">CBS 10117</strain>
    </source>
</reference>
<accession>A0A1A6A253</accession>
<feature type="compositionally biased region" description="Acidic residues" evidence="1">
    <location>
        <begin position="400"/>
        <end position="409"/>
    </location>
</feature>
<dbReference type="RefSeq" id="XP_018261951.1">
    <property type="nucleotide sequence ID" value="XM_018408260.1"/>
</dbReference>
<evidence type="ECO:0000313" key="3">
    <source>
        <dbReference type="EMBL" id="WWC62993.1"/>
    </source>
</evidence>
<feature type="compositionally biased region" description="Basic residues" evidence="1">
    <location>
        <begin position="369"/>
        <end position="381"/>
    </location>
</feature>
<dbReference type="Proteomes" id="UP000078595">
    <property type="component" value="Chromosome 6"/>
</dbReference>
<dbReference type="AlphaFoldDB" id="A0A1A6A253"/>
<dbReference type="KEGG" id="kdj:28968665"/>
<reference evidence="3" key="2">
    <citation type="submission" date="2013-07" db="EMBL/GenBank/DDBJ databases">
        <authorList>
            <consortium name="The Broad Institute Genome Sequencing Platform"/>
            <person name="Cuomo C."/>
            <person name="Litvintseva A."/>
            <person name="Chen Y."/>
            <person name="Heitman J."/>
            <person name="Sun S."/>
            <person name="Springer D."/>
            <person name="Dromer F."/>
            <person name="Young S.K."/>
            <person name="Zeng Q."/>
            <person name="Gargeya S."/>
            <person name="Fitzgerald M."/>
            <person name="Abouelleil A."/>
            <person name="Alvarado L."/>
            <person name="Berlin A.M."/>
            <person name="Chapman S.B."/>
            <person name="Dewar J."/>
            <person name="Goldberg J."/>
            <person name="Griggs A."/>
            <person name="Gujja S."/>
            <person name="Hansen M."/>
            <person name="Howarth C."/>
            <person name="Imamovic A."/>
            <person name="Larimer J."/>
            <person name="McCowan C."/>
            <person name="Murphy C."/>
            <person name="Pearson M."/>
            <person name="Priest M."/>
            <person name="Roberts A."/>
            <person name="Saif S."/>
            <person name="Shea T."/>
            <person name="Sykes S."/>
            <person name="Wortman J."/>
            <person name="Nusbaum C."/>
            <person name="Birren B."/>
        </authorList>
    </citation>
    <scope>NUCLEOTIDE SEQUENCE</scope>
    <source>
        <strain evidence="3">CBS 10117</strain>
    </source>
</reference>
<feature type="compositionally biased region" description="Basic and acidic residues" evidence="1">
    <location>
        <begin position="383"/>
        <end position="395"/>
    </location>
</feature>
<feature type="compositionally biased region" description="Basic and acidic residues" evidence="1">
    <location>
        <begin position="129"/>
        <end position="146"/>
    </location>
</feature>
<dbReference type="EMBL" id="CP144535">
    <property type="protein sequence ID" value="WWC62993.1"/>
    <property type="molecule type" value="Genomic_DNA"/>
</dbReference>
<dbReference type="VEuPathDB" id="FungiDB:I303_04966"/>
<feature type="region of interest" description="Disordered" evidence="1">
    <location>
        <begin position="176"/>
        <end position="236"/>
    </location>
</feature>
<sequence length="409" mass="44206">MVKKANTRYSGRTEPIAFTPISTPTQTEDNKVEGRTNPKASSLGQKGATKFYLKGDTSSSSTSVSTSTSTPSPTQSPKHSTLTDSTSTSTSTSISPPETPSPHKPKPDPKIKKYHKHVRSLGFPGPPRDSPRPRVSSHDERFPILDRTEPRNYSLVITNEPFQKPTPVKADFELDTEAFPPLGGGPKTNIAGNSDPMMSGQKSYAGMAATQPQPSTDDSQPIRINTAPIGQEPRRPMTMVALFDHRNKEHHNKADTLAAPNRMNQGNKQNLKLSLPYANEDMIAQDGYEAQEEDDSVIGYDLGDGEGDGDGYEYDPSDKMWKVYADISGGPAADYDEDDDDEVEGGGGHGMYSSHRDEGPQGPGTGRGRGGKKTKRGKGKSGKAYERAEEGEQGKGEGGNDVDEDDDEM</sequence>
<dbReference type="GeneID" id="28968665"/>
<evidence type="ECO:0000313" key="4">
    <source>
        <dbReference type="Proteomes" id="UP000078595"/>
    </source>
</evidence>
<keyword evidence="4" id="KW-1185">Reference proteome</keyword>
<feature type="compositionally biased region" description="Low complexity" evidence="1">
    <location>
        <begin position="57"/>
        <end position="96"/>
    </location>
</feature>